<protein>
    <recommendedName>
        <fullName evidence="3">Kelch motif family protein</fullName>
    </recommendedName>
</protein>
<dbReference type="Gene3D" id="2.120.10.80">
    <property type="entry name" value="Kelch-type beta propeller"/>
    <property type="match status" value="1"/>
</dbReference>
<gene>
    <name evidence="1" type="ORF">RFI_04062</name>
</gene>
<evidence type="ECO:0008006" key="3">
    <source>
        <dbReference type="Google" id="ProtNLM"/>
    </source>
</evidence>
<evidence type="ECO:0000313" key="1">
    <source>
        <dbReference type="EMBL" id="ETO33045.1"/>
    </source>
</evidence>
<dbReference type="SUPFAM" id="SSF50965">
    <property type="entry name" value="Galactose oxidase, central domain"/>
    <property type="match status" value="1"/>
</dbReference>
<reference evidence="1 2" key="1">
    <citation type="journal article" date="2013" name="Curr. Biol.">
        <title>The Genome of the Foraminiferan Reticulomyxa filosa.</title>
        <authorList>
            <person name="Glockner G."/>
            <person name="Hulsmann N."/>
            <person name="Schleicher M."/>
            <person name="Noegel A.A."/>
            <person name="Eichinger L."/>
            <person name="Gallinger C."/>
            <person name="Pawlowski J."/>
            <person name="Sierra R."/>
            <person name="Euteneuer U."/>
            <person name="Pillet L."/>
            <person name="Moustafa A."/>
            <person name="Platzer M."/>
            <person name="Groth M."/>
            <person name="Szafranski K."/>
            <person name="Schliwa M."/>
        </authorList>
    </citation>
    <scope>NUCLEOTIDE SEQUENCE [LARGE SCALE GENOMIC DNA]</scope>
</reference>
<dbReference type="OrthoDB" id="432528at2759"/>
<dbReference type="AlphaFoldDB" id="X6P3C8"/>
<proteinExistence type="predicted"/>
<dbReference type="InterPro" id="IPR011043">
    <property type="entry name" value="Gal_Oxase/kelch_b-propeller"/>
</dbReference>
<keyword evidence="2" id="KW-1185">Reference proteome</keyword>
<accession>X6P3C8</accession>
<evidence type="ECO:0000313" key="2">
    <source>
        <dbReference type="Proteomes" id="UP000023152"/>
    </source>
</evidence>
<dbReference type="InterPro" id="IPR015915">
    <property type="entry name" value="Kelch-typ_b-propeller"/>
</dbReference>
<dbReference type="Proteomes" id="UP000023152">
    <property type="component" value="Unassembled WGS sequence"/>
</dbReference>
<organism evidence="1 2">
    <name type="scientific">Reticulomyxa filosa</name>
    <dbReference type="NCBI Taxonomy" id="46433"/>
    <lineage>
        <taxon>Eukaryota</taxon>
        <taxon>Sar</taxon>
        <taxon>Rhizaria</taxon>
        <taxon>Retaria</taxon>
        <taxon>Foraminifera</taxon>
        <taxon>Monothalamids</taxon>
        <taxon>Reticulomyxidae</taxon>
        <taxon>Reticulomyxa</taxon>
    </lineage>
</organism>
<sequence>MFSSDSDKEVDAKADDIIPFEALDFLPNTFLHCQCVFHNHEIIMCGGIFSRKCYVYHTFKKQYKQLDSYPKGITTEGHCVVKRVNSKNPNEVTLFSFGGQRDGDYKFTFVMKYRSVWDDVEGEGHGTEDSKTNTYNKWMPLINDKNELVFIGRGDDDYCGARGVIGGSDNNLLFITYFPTNIDVFNLNTLQYVCHAVLPDEITSSLGQHCFVIKTENGERKNNEMLLFLEKTGLSIKYDEDNNTFEFHELRVCSTMRALRNYAYVCIDDCILFFGGNDENKIHKYAMKDGKWTKFKYVIPNPLSDITAIVNEDDMYVHLIGGRDKTGFLMPRHTKRAKMDE</sequence>
<name>X6P3C8_RETFI</name>
<dbReference type="EMBL" id="ASPP01003728">
    <property type="protein sequence ID" value="ETO33045.1"/>
    <property type="molecule type" value="Genomic_DNA"/>
</dbReference>
<comment type="caution">
    <text evidence="1">The sequence shown here is derived from an EMBL/GenBank/DDBJ whole genome shotgun (WGS) entry which is preliminary data.</text>
</comment>